<name>A0A849B5J3_9BURK</name>
<protein>
    <submittedName>
        <fullName evidence="1">Uncharacterized protein</fullName>
    </submittedName>
</protein>
<dbReference type="RefSeq" id="WP_053823375.1">
    <property type="nucleotide sequence ID" value="NZ_BAAAEB010000032.1"/>
</dbReference>
<reference evidence="1 2" key="1">
    <citation type="submission" date="2020-05" db="EMBL/GenBank/DDBJ databases">
        <title>MicrobeNet Type strains.</title>
        <authorList>
            <person name="Nicholson A.C."/>
        </authorList>
    </citation>
    <scope>NUCLEOTIDE SEQUENCE [LARGE SCALE GENOMIC DNA]</scope>
    <source>
        <strain evidence="1 2">ATCC 700815</strain>
    </source>
</reference>
<evidence type="ECO:0000313" key="2">
    <source>
        <dbReference type="Proteomes" id="UP000542973"/>
    </source>
</evidence>
<gene>
    <name evidence="1" type="ORF">HLB16_02730</name>
</gene>
<evidence type="ECO:0000313" key="1">
    <source>
        <dbReference type="EMBL" id="NNH09796.1"/>
    </source>
</evidence>
<sequence>MKQLQRVRLAGTAPGIAHPGAGAHGWAPHLALAGDEPAGPPCFPIIAALQAACATSPTAPLDVGALALGAAVVLGRRDPIVSVQPADLGDIDGVLYRTGTGGWTLLHRAALGPSEARFVQAWLLACYAMRAEHADTDAFECRQAGLYSLADDDSPAARAYSFAARLTMPAAACQHGLAGHVDGDVLMAFASQLQVPLLHAARRWLARTAQKAVLVLDEAGTVRASWLSETACSAGWRIDTDAVPARETPRAMELSNDVMPAVAVQERLVAMSDWFAQAPATGQLMEASLGAVDSGEGRFGLTLLQLPRNAVCPQARAIWPQYRPNASVSANTSAGA</sequence>
<comment type="caution">
    <text evidence="1">The sequence shown here is derived from an EMBL/GenBank/DDBJ whole genome shotgun (WGS) entry which is preliminary data.</text>
</comment>
<dbReference type="EMBL" id="JABEMD010000003">
    <property type="protein sequence ID" value="NNH09796.1"/>
    <property type="molecule type" value="Genomic_DNA"/>
</dbReference>
<organism evidence="1 2">
    <name type="scientific">Cupriavidus gilardii</name>
    <dbReference type="NCBI Taxonomy" id="82541"/>
    <lineage>
        <taxon>Bacteria</taxon>
        <taxon>Pseudomonadati</taxon>
        <taxon>Pseudomonadota</taxon>
        <taxon>Betaproteobacteria</taxon>
        <taxon>Burkholderiales</taxon>
        <taxon>Burkholderiaceae</taxon>
        <taxon>Cupriavidus</taxon>
    </lineage>
</organism>
<proteinExistence type="predicted"/>
<dbReference type="AlphaFoldDB" id="A0A849B5J3"/>
<dbReference type="Proteomes" id="UP000542973">
    <property type="component" value="Unassembled WGS sequence"/>
</dbReference>
<accession>A0A849B5J3</accession>